<evidence type="ECO:0000313" key="2">
    <source>
        <dbReference type="Proteomes" id="UP001234202"/>
    </source>
</evidence>
<name>A0ACC2XUX7_9TREE</name>
<organism evidence="1 2">
    <name type="scientific">Naganishia onofrii</name>
    <dbReference type="NCBI Taxonomy" id="1851511"/>
    <lineage>
        <taxon>Eukaryota</taxon>
        <taxon>Fungi</taxon>
        <taxon>Dikarya</taxon>
        <taxon>Basidiomycota</taxon>
        <taxon>Agaricomycotina</taxon>
        <taxon>Tremellomycetes</taxon>
        <taxon>Filobasidiales</taxon>
        <taxon>Filobasidiaceae</taxon>
        <taxon>Naganishia</taxon>
    </lineage>
</organism>
<sequence length="303" mass="32573">MTIPWNLVRRLLHRSTLVLTSHQRLDELLTTGYNEVLLRRLGVEGTMQGIVGYKGDPERKIGLVGRLPVRVPPLEGDDEGRREYGEGGEVGRATFEDWLDAIRHEFPDVETPSPPSLTEEAKDSLLPTTTTTTMPINPEPVPNPPPQSQPPPLYIACMNAFDPETIDRAIAAASALSLSHCDTAITTSSNTTTTDTTAAAAAAATPAATNPPFHPSQIIYLTGQPRPLGLAHAHRTGICPVFAGHRGAEAWAVRYVADCLRCQEWGGVGKGEGDGEGGGVEVLIVDEPEEVVPRQGKAQTRAR</sequence>
<accession>A0ACC2XUX7</accession>
<comment type="caution">
    <text evidence="1">The sequence shown here is derived from an EMBL/GenBank/DDBJ whole genome shotgun (WGS) entry which is preliminary data.</text>
</comment>
<gene>
    <name evidence="1" type="ORF">QFC24_001088</name>
</gene>
<dbReference type="Proteomes" id="UP001234202">
    <property type="component" value="Unassembled WGS sequence"/>
</dbReference>
<evidence type="ECO:0000313" key="1">
    <source>
        <dbReference type="EMBL" id="KAJ9127678.1"/>
    </source>
</evidence>
<proteinExistence type="predicted"/>
<reference evidence="1" key="1">
    <citation type="submission" date="2023-04" db="EMBL/GenBank/DDBJ databases">
        <title>Draft Genome sequencing of Naganishia species isolated from polar environments using Oxford Nanopore Technology.</title>
        <authorList>
            <person name="Leo P."/>
            <person name="Venkateswaran K."/>
        </authorList>
    </citation>
    <scope>NUCLEOTIDE SEQUENCE</scope>
    <source>
        <strain evidence="1">DBVPG 5303</strain>
    </source>
</reference>
<dbReference type="EMBL" id="JASBWV010000002">
    <property type="protein sequence ID" value="KAJ9127678.1"/>
    <property type="molecule type" value="Genomic_DNA"/>
</dbReference>
<protein>
    <submittedName>
        <fullName evidence="1">Uncharacterized protein</fullName>
    </submittedName>
</protein>
<keyword evidence="2" id="KW-1185">Reference proteome</keyword>